<name>A0A5E4QYN4_9NEOP</name>
<sequence length="66" mass="6561">MSELVFARAFVDLGIACGPELATSGADVPIGKLRNSCVAPGAAMFRGDVTSEPGPVGRRSGAAAGQ</sequence>
<dbReference type="EMBL" id="FZQP02006665">
    <property type="protein sequence ID" value="VVD03182.1"/>
    <property type="molecule type" value="Genomic_DNA"/>
</dbReference>
<proteinExistence type="predicted"/>
<dbReference type="Proteomes" id="UP000324832">
    <property type="component" value="Unassembled WGS sequence"/>
</dbReference>
<evidence type="ECO:0000313" key="2">
    <source>
        <dbReference type="Proteomes" id="UP000324832"/>
    </source>
</evidence>
<organism evidence="1 2">
    <name type="scientific">Leptidea sinapis</name>
    <dbReference type="NCBI Taxonomy" id="189913"/>
    <lineage>
        <taxon>Eukaryota</taxon>
        <taxon>Metazoa</taxon>
        <taxon>Ecdysozoa</taxon>
        <taxon>Arthropoda</taxon>
        <taxon>Hexapoda</taxon>
        <taxon>Insecta</taxon>
        <taxon>Pterygota</taxon>
        <taxon>Neoptera</taxon>
        <taxon>Endopterygota</taxon>
        <taxon>Lepidoptera</taxon>
        <taxon>Glossata</taxon>
        <taxon>Ditrysia</taxon>
        <taxon>Papilionoidea</taxon>
        <taxon>Pieridae</taxon>
        <taxon>Dismorphiinae</taxon>
        <taxon>Leptidea</taxon>
    </lineage>
</organism>
<accession>A0A5E4QYN4</accession>
<protein>
    <submittedName>
        <fullName evidence="1">Uncharacterized protein</fullName>
    </submittedName>
</protein>
<gene>
    <name evidence="1" type="ORF">LSINAPIS_LOCUS13225</name>
</gene>
<evidence type="ECO:0000313" key="1">
    <source>
        <dbReference type="EMBL" id="VVD03182.1"/>
    </source>
</evidence>
<keyword evidence="2" id="KW-1185">Reference proteome</keyword>
<reference evidence="1 2" key="1">
    <citation type="submission" date="2017-07" db="EMBL/GenBank/DDBJ databases">
        <authorList>
            <person name="Talla V."/>
            <person name="Backstrom N."/>
        </authorList>
    </citation>
    <scope>NUCLEOTIDE SEQUENCE [LARGE SCALE GENOMIC DNA]</scope>
</reference>
<dbReference type="AlphaFoldDB" id="A0A5E4QYN4"/>